<evidence type="ECO:0000256" key="7">
    <source>
        <dbReference type="ARBA" id="ARBA00022942"/>
    </source>
</evidence>
<comment type="function">
    <text evidence="8">Deubiquitinating enzyme that removes conjugated ubiquitin from specific proteins to regulate different cellular processes.</text>
</comment>
<evidence type="ECO:0000256" key="4">
    <source>
        <dbReference type="ARBA" id="ARBA00022786"/>
    </source>
</evidence>
<evidence type="ECO:0000313" key="12">
    <source>
        <dbReference type="EMBL" id="ELK31642.1"/>
    </source>
</evidence>
<dbReference type="eggNOG" id="KOG1872">
    <property type="taxonomic scope" value="Eukaryota"/>
</dbReference>
<dbReference type="InterPro" id="IPR019954">
    <property type="entry name" value="Ubiquitin_CS"/>
</dbReference>
<keyword evidence="6 8" id="KW-0788">Thiol protease</keyword>
<feature type="domain" description="Ubiquitin-like" evidence="10">
    <location>
        <begin position="85"/>
        <end position="153"/>
    </location>
</feature>
<evidence type="ECO:0000256" key="9">
    <source>
        <dbReference type="SAM" id="MobiDB-lite"/>
    </source>
</evidence>
<dbReference type="FunFam" id="3.10.20.90:FF:000119">
    <property type="entry name" value="Ubiquitin carboxyl-terminal hydrolase 14"/>
    <property type="match status" value="1"/>
</dbReference>
<dbReference type="PROSITE" id="PS50053">
    <property type="entry name" value="UBIQUITIN_2"/>
    <property type="match status" value="1"/>
</dbReference>
<dbReference type="InterPro" id="IPR018200">
    <property type="entry name" value="USP_CS"/>
</dbReference>
<dbReference type="PROSITE" id="PS50235">
    <property type="entry name" value="USP_3"/>
    <property type="match status" value="1"/>
</dbReference>
<keyword evidence="7" id="KW-0647">Proteasome</keyword>
<keyword evidence="13" id="KW-1185">Reference proteome</keyword>
<dbReference type="InterPro" id="IPR028889">
    <property type="entry name" value="USP"/>
</dbReference>
<name>L5LZZ6_MYODS</name>
<dbReference type="MEROPS" id="C19.015"/>
<dbReference type="Gene3D" id="3.10.20.90">
    <property type="entry name" value="Phosphatidylinositol 3-kinase Catalytic Subunit, Chain A, domain 1"/>
    <property type="match status" value="1"/>
</dbReference>
<dbReference type="CDD" id="cd16104">
    <property type="entry name" value="Ubl_USP14_like"/>
    <property type="match status" value="1"/>
</dbReference>
<dbReference type="GO" id="GO:0004843">
    <property type="term" value="F:cysteine-type deubiquitinase activity"/>
    <property type="evidence" value="ECO:0007669"/>
    <property type="project" value="UniProtKB-UniRule"/>
</dbReference>
<feature type="domain" description="USP" evidence="11">
    <location>
        <begin position="186"/>
        <end position="666"/>
    </location>
</feature>
<sequence>MGKPAPRPPGVVTLQNSFCRCPRERGQVRLCPGAPGRARGAGGALVLLGGGSARGRTEGILRPGRDGGTGVSLRLPLGLPLQNPLFVTVKWGKEKFEGVELNTDEPPMVFKAQLFALTGVQPSRQKVMVKGGTLKDDDWGNIKIKNGITLLMMGSADALPEEPSAKTVFVEDMTEEQLASAMELPCGLTNLGNTCYMNATVQCIRSVPELKDALKRYAGALRASGEMASAQYITAALRDLFDSMDKTSSSIPPIILLQFLHMAFPQFAEKGEQGQYLQQDANECWIQMMRVLQQKLEAIEDDSVKETDSSSASAVAPSKKKSLIDQYFGVEFETTMRCTESEEEEVTKGKENQLQLSCFINQEVKYLFTGLKLRLQEEITKQSPTLQRNALYIKSSKISRLPAYLTIQMVRFFYKEKESVNAKVLKDVKFPLMLDVYELCTPELQEKMISFRSKFKDLEDKKVNQQTKTWPPVPCLPVAPLLPLPALLTPAGGMERLGPVPAMGVSGAGTVSRFEWRLLPRLPLRAGGGGEALKGDWSQQSPLPPADGTKGSELVLGTGSGYEQQLHHQLWSDKKSSPQKDVKYEPFSFADDIGSNNCGYYDLQAVLTHQGRSSSSGHYVSWVKRKEDEWIKFDDDKVSTVTPEDILRLSGGGDWHIAYVLLYGPRRVEIMEEESEQ</sequence>
<dbReference type="InterPro" id="IPR000626">
    <property type="entry name" value="Ubiquitin-like_dom"/>
</dbReference>
<dbReference type="SUPFAM" id="SSF54236">
    <property type="entry name" value="Ubiquitin-like"/>
    <property type="match status" value="1"/>
</dbReference>
<dbReference type="Pfam" id="PF00443">
    <property type="entry name" value="UCH"/>
    <property type="match status" value="1"/>
</dbReference>
<dbReference type="GO" id="GO:0043161">
    <property type="term" value="P:proteasome-mediated ubiquitin-dependent protein catabolic process"/>
    <property type="evidence" value="ECO:0007669"/>
    <property type="project" value="InterPro"/>
</dbReference>
<evidence type="ECO:0000256" key="6">
    <source>
        <dbReference type="ARBA" id="ARBA00022807"/>
    </source>
</evidence>
<keyword evidence="4 8" id="KW-0833">Ubl conjugation pathway</keyword>
<evidence type="ECO:0000256" key="5">
    <source>
        <dbReference type="ARBA" id="ARBA00022801"/>
    </source>
</evidence>
<dbReference type="GO" id="GO:0000502">
    <property type="term" value="C:proteasome complex"/>
    <property type="evidence" value="ECO:0007669"/>
    <property type="project" value="UniProtKB-KW"/>
</dbReference>
<dbReference type="Gene3D" id="3.90.70.10">
    <property type="entry name" value="Cysteine proteinases"/>
    <property type="match status" value="1"/>
</dbReference>
<dbReference type="InterPro" id="IPR044635">
    <property type="entry name" value="UBP14-like"/>
</dbReference>
<dbReference type="InterPro" id="IPR038765">
    <property type="entry name" value="Papain-like_cys_pep_sf"/>
</dbReference>
<comment type="catalytic activity">
    <reaction evidence="1 8">
        <text>Thiol-dependent hydrolysis of ester, thioester, amide, peptide and isopeptide bonds formed by the C-terminal Gly of ubiquitin (a 76-residue protein attached to proteins as an intracellular targeting signal).</text>
        <dbReference type="EC" id="3.4.19.12"/>
    </reaction>
</comment>
<accession>L5LZZ6</accession>
<evidence type="ECO:0000256" key="8">
    <source>
        <dbReference type="RuleBase" id="RU366025"/>
    </source>
</evidence>
<evidence type="ECO:0000256" key="2">
    <source>
        <dbReference type="ARBA" id="ARBA00008739"/>
    </source>
</evidence>
<evidence type="ECO:0000256" key="3">
    <source>
        <dbReference type="ARBA" id="ARBA00022670"/>
    </source>
</evidence>
<dbReference type="PROSITE" id="PS00299">
    <property type="entry name" value="UBIQUITIN_1"/>
    <property type="match status" value="1"/>
</dbReference>
<dbReference type="GO" id="GO:0070628">
    <property type="term" value="F:proteasome binding"/>
    <property type="evidence" value="ECO:0007669"/>
    <property type="project" value="TreeGrafter"/>
</dbReference>
<dbReference type="InterPro" id="IPR029071">
    <property type="entry name" value="Ubiquitin-like_domsf"/>
</dbReference>
<dbReference type="PANTHER" id="PTHR43982">
    <property type="entry name" value="UBIQUITIN CARBOXYL-TERMINAL HYDROLASE"/>
    <property type="match status" value="1"/>
</dbReference>
<feature type="region of interest" description="Disordered" evidence="9">
    <location>
        <begin position="530"/>
        <end position="556"/>
    </location>
</feature>
<evidence type="ECO:0000256" key="1">
    <source>
        <dbReference type="ARBA" id="ARBA00000707"/>
    </source>
</evidence>
<dbReference type="CDD" id="cd02657">
    <property type="entry name" value="Peptidase_C19A"/>
    <property type="match status" value="1"/>
</dbReference>
<evidence type="ECO:0000259" key="10">
    <source>
        <dbReference type="PROSITE" id="PS50053"/>
    </source>
</evidence>
<dbReference type="SMART" id="SM00213">
    <property type="entry name" value="UBQ"/>
    <property type="match status" value="1"/>
</dbReference>
<dbReference type="PROSITE" id="PS00972">
    <property type="entry name" value="USP_1"/>
    <property type="match status" value="1"/>
</dbReference>
<protein>
    <recommendedName>
        <fullName evidence="8">Ubiquitin carboxyl-terminal hydrolase</fullName>
        <ecNumber evidence="8">3.4.19.12</ecNumber>
    </recommendedName>
</protein>
<gene>
    <name evidence="12" type="ORF">MDA_GLEAN10025305</name>
</gene>
<dbReference type="FunFam" id="3.90.70.10:FF:000032">
    <property type="entry name" value="Ubiquitin carboxyl-terminal hydrolase 14"/>
    <property type="match status" value="1"/>
</dbReference>
<comment type="similarity">
    <text evidence="2">Belongs to the peptidase C19 family. USP14/UBP6 subfamily.</text>
</comment>
<organism evidence="12 13">
    <name type="scientific">Myotis davidii</name>
    <name type="common">David's myotis</name>
    <dbReference type="NCBI Taxonomy" id="225400"/>
    <lineage>
        <taxon>Eukaryota</taxon>
        <taxon>Metazoa</taxon>
        <taxon>Chordata</taxon>
        <taxon>Craniata</taxon>
        <taxon>Vertebrata</taxon>
        <taxon>Euteleostomi</taxon>
        <taxon>Mammalia</taxon>
        <taxon>Eutheria</taxon>
        <taxon>Laurasiatheria</taxon>
        <taxon>Chiroptera</taxon>
        <taxon>Yangochiroptera</taxon>
        <taxon>Vespertilionidae</taxon>
        <taxon>Myotis</taxon>
    </lineage>
</organism>
<dbReference type="GO" id="GO:0061136">
    <property type="term" value="P:regulation of proteasomal protein catabolic process"/>
    <property type="evidence" value="ECO:0007669"/>
    <property type="project" value="TreeGrafter"/>
</dbReference>
<dbReference type="PROSITE" id="PS00973">
    <property type="entry name" value="USP_2"/>
    <property type="match status" value="1"/>
</dbReference>
<dbReference type="AlphaFoldDB" id="L5LZZ6"/>
<dbReference type="PANTHER" id="PTHR43982:SF1">
    <property type="entry name" value="UBIQUITIN CARBOXYL-TERMINAL HYDROLASE 14"/>
    <property type="match status" value="1"/>
</dbReference>
<dbReference type="InterPro" id="IPR001394">
    <property type="entry name" value="Peptidase_C19_UCH"/>
</dbReference>
<keyword evidence="5 8" id="KW-0378">Hydrolase</keyword>
<evidence type="ECO:0000313" key="13">
    <source>
        <dbReference type="Proteomes" id="UP000010556"/>
    </source>
</evidence>
<dbReference type="EMBL" id="KB105967">
    <property type="protein sequence ID" value="ELK31642.1"/>
    <property type="molecule type" value="Genomic_DNA"/>
</dbReference>
<dbReference type="SUPFAM" id="SSF54001">
    <property type="entry name" value="Cysteine proteinases"/>
    <property type="match status" value="1"/>
</dbReference>
<dbReference type="GO" id="GO:0016579">
    <property type="term" value="P:protein deubiquitination"/>
    <property type="evidence" value="ECO:0007669"/>
    <property type="project" value="InterPro"/>
</dbReference>
<dbReference type="Proteomes" id="UP000010556">
    <property type="component" value="Unassembled WGS sequence"/>
</dbReference>
<keyword evidence="3 8" id="KW-0645">Protease</keyword>
<reference evidence="13" key="1">
    <citation type="journal article" date="2013" name="Science">
        <title>Comparative analysis of bat genomes provides insight into the evolution of flight and immunity.</title>
        <authorList>
            <person name="Zhang G."/>
            <person name="Cowled C."/>
            <person name="Shi Z."/>
            <person name="Huang Z."/>
            <person name="Bishop-Lilly K.A."/>
            <person name="Fang X."/>
            <person name="Wynne J.W."/>
            <person name="Xiong Z."/>
            <person name="Baker M.L."/>
            <person name="Zhao W."/>
            <person name="Tachedjian M."/>
            <person name="Zhu Y."/>
            <person name="Zhou P."/>
            <person name="Jiang X."/>
            <person name="Ng J."/>
            <person name="Yang L."/>
            <person name="Wu L."/>
            <person name="Xiao J."/>
            <person name="Feng Y."/>
            <person name="Chen Y."/>
            <person name="Sun X."/>
            <person name="Zhang Y."/>
            <person name="Marsh G.A."/>
            <person name="Crameri G."/>
            <person name="Broder C.C."/>
            <person name="Frey K.G."/>
            <person name="Wang L.F."/>
            <person name="Wang J."/>
        </authorList>
    </citation>
    <scope>NUCLEOTIDE SEQUENCE [LARGE SCALE GENOMIC DNA]</scope>
</reference>
<dbReference type="EC" id="3.4.19.12" evidence="8"/>
<proteinExistence type="inferred from homology"/>
<evidence type="ECO:0000259" key="11">
    <source>
        <dbReference type="PROSITE" id="PS50235"/>
    </source>
</evidence>